<evidence type="ECO:0000313" key="2">
    <source>
        <dbReference type="Proteomes" id="UP000649345"/>
    </source>
</evidence>
<organism evidence="1 2">
    <name type="scientific">Anaerosacchariphilus hominis</name>
    <dbReference type="NCBI Taxonomy" id="2763017"/>
    <lineage>
        <taxon>Bacteria</taxon>
        <taxon>Bacillati</taxon>
        <taxon>Bacillota</taxon>
        <taxon>Clostridia</taxon>
        <taxon>Lachnospirales</taxon>
        <taxon>Lachnospiraceae</taxon>
        <taxon>Anaerosacchariphilus</taxon>
    </lineage>
</organism>
<dbReference type="AlphaFoldDB" id="A0A923LD20"/>
<name>A0A923LD20_9FIRM</name>
<dbReference type="Proteomes" id="UP000649345">
    <property type="component" value="Unassembled WGS sequence"/>
</dbReference>
<protein>
    <submittedName>
        <fullName evidence="1">Uncharacterized protein</fullName>
    </submittedName>
</protein>
<proteinExistence type="predicted"/>
<sequence>MKKFLRKIAPFVLFILILELAIPMVVDPYNVFHWQEIRDNGVEPNSNYIKMQYVLHNPDKFDSFLFGSSRTGFVNVEHIPEGKWYNMSYSEGLPAEHLENLRELIANDIIPKTVMIGVDNISAFVDPSLHENQFYRIPYPRTGKLNFYANYFSIKGVILSLDVILNHKVEDPDYVTRYYQSGSTLRDPSLGGTFKDDVPYWDDYYKDYMSDSILSLQRIRELCDEYGIHLIVFSNPIYYKTYQQSKYYGYDTYLDWLIGSTQGFYNFSGNNEITRNKNYYYESSHYTEVLGDMIIDRIFRGETSEELESQGFGMYVDAEKTEEFRKALANH</sequence>
<accession>A0A923LD20</accession>
<gene>
    <name evidence="1" type="ORF">H8S44_08870</name>
</gene>
<reference evidence="1" key="1">
    <citation type="submission" date="2020-08" db="EMBL/GenBank/DDBJ databases">
        <title>Genome public.</title>
        <authorList>
            <person name="Liu C."/>
            <person name="Sun Q."/>
        </authorList>
    </citation>
    <scope>NUCLEOTIDE SEQUENCE</scope>
    <source>
        <strain evidence="1">NSJ-68</strain>
    </source>
</reference>
<dbReference type="RefSeq" id="WP_186872177.1">
    <property type="nucleotide sequence ID" value="NZ_JACOOR010000004.1"/>
</dbReference>
<comment type="caution">
    <text evidence="1">The sequence shown here is derived from an EMBL/GenBank/DDBJ whole genome shotgun (WGS) entry which is preliminary data.</text>
</comment>
<evidence type="ECO:0000313" key="1">
    <source>
        <dbReference type="EMBL" id="MBC5659882.1"/>
    </source>
</evidence>
<dbReference type="EMBL" id="JACOOR010000004">
    <property type="protein sequence ID" value="MBC5659882.1"/>
    <property type="molecule type" value="Genomic_DNA"/>
</dbReference>
<keyword evidence="2" id="KW-1185">Reference proteome</keyword>